<comment type="caution">
    <text evidence="3">The sequence shown here is derived from an EMBL/GenBank/DDBJ whole genome shotgun (WGS) entry which is preliminary data.</text>
</comment>
<dbReference type="Proteomes" id="UP000562929">
    <property type="component" value="Unassembled WGS sequence"/>
</dbReference>
<feature type="domain" description="Aminotransferase class V" evidence="2">
    <location>
        <begin position="83"/>
        <end position="276"/>
    </location>
</feature>
<dbReference type="Pfam" id="PF00266">
    <property type="entry name" value="Aminotran_5"/>
    <property type="match status" value="1"/>
</dbReference>
<dbReference type="GO" id="GO:0016740">
    <property type="term" value="F:transferase activity"/>
    <property type="evidence" value="ECO:0007669"/>
    <property type="project" value="UniProtKB-KW"/>
</dbReference>
<dbReference type="PANTHER" id="PTHR43092:SF2">
    <property type="entry name" value="HERCYNYLCYSTEINE SULFOXIDE LYASE"/>
    <property type="match status" value="1"/>
</dbReference>
<reference evidence="3 4" key="1">
    <citation type="journal article" date="2020" name="G3 (Bethesda)">
        <title>Genetic Underpinnings of Host Manipulation by Ophiocordyceps as Revealed by Comparative Transcriptomics.</title>
        <authorList>
            <person name="Will I."/>
            <person name="Das B."/>
            <person name="Trinh T."/>
            <person name="Brachmann A."/>
            <person name="Ohm R.A."/>
            <person name="de Bekker C."/>
        </authorList>
    </citation>
    <scope>NUCLEOTIDE SEQUENCE [LARGE SCALE GENOMIC DNA]</scope>
    <source>
        <strain evidence="3 4">EC05</strain>
    </source>
</reference>
<dbReference type="Gene3D" id="3.40.640.10">
    <property type="entry name" value="Type I PLP-dependent aspartate aminotransferase-like (Major domain)"/>
    <property type="match status" value="1"/>
</dbReference>
<dbReference type="PANTHER" id="PTHR43092">
    <property type="entry name" value="L-CYSTEINE DESULFHYDRASE"/>
    <property type="match status" value="1"/>
</dbReference>
<evidence type="ECO:0000313" key="4">
    <source>
        <dbReference type="Proteomes" id="UP000562929"/>
    </source>
</evidence>
<evidence type="ECO:0000313" key="3">
    <source>
        <dbReference type="EMBL" id="KAF4584096.1"/>
    </source>
</evidence>
<dbReference type="EMBL" id="JAACLJ010000006">
    <property type="protein sequence ID" value="KAF4584096.1"/>
    <property type="molecule type" value="Genomic_DNA"/>
</dbReference>
<gene>
    <name evidence="3" type="ORF">GQ602_005469</name>
</gene>
<keyword evidence="4" id="KW-1185">Reference proteome</keyword>
<name>A0A8H4VBW0_9HYPO</name>
<dbReference type="AlphaFoldDB" id="A0A8H4VBW0"/>
<dbReference type="SUPFAM" id="SSF53383">
    <property type="entry name" value="PLP-dependent transferases"/>
    <property type="match status" value="1"/>
</dbReference>
<dbReference type="InterPro" id="IPR015424">
    <property type="entry name" value="PyrdxlP-dep_Trfase"/>
</dbReference>
<proteinExistence type="predicted"/>
<accession>A0A8H4VBW0</accession>
<dbReference type="InterPro" id="IPR000192">
    <property type="entry name" value="Aminotrans_V_dom"/>
</dbReference>
<protein>
    <submittedName>
        <fullName evidence="3">PLP-dependent transferase</fullName>
    </submittedName>
</protein>
<keyword evidence="3" id="KW-0808">Transferase</keyword>
<evidence type="ECO:0000256" key="1">
    <source>
        <dbReference type="ARBA" id="ARBA00022898"/>
    </source>
</evidence>
<sequence>MMLRAHSDCDSQDCVMDIGGLQRLMVQTLSVLKQFLFDPSWRNLNHGSYGATPSPIHARQRIYQTESELAPDRYMRYESPLLIDSSRDSLANHLNVPSSTIVLVTNATTAVNIILRNLTWSPDKKDEIISFSTLYGACGKTIDYITDTNPLVSSRVIPLLYPEDGDQDTIISRFRDAITTARSQGKRPRIAVFDMVSSQPGVRFPFELVVSVCRELGILSLVDGAQGIGMLRLDLTALDADFVLSNCHKWLFVPKACAVLYVPHRHQHLMTSTLPTSHGYLSTGAPERDNPLPRDPNKSHFIANFSAAGTVDNSAFACVKDALLWREERLGGEHRIVRYLWRLAKEGGSKVASTLGTAVIDNRQGTLTDCAMVNVWLPVRLEGSPSRGIEFADDVLLTEEESSAAITWATSTLVTEYKTFIPVTVHGGRWFIRLSAQVYLDLDDFAWAGETVKAIVHRLRRGEHGKGRVDVVPAVKDGRPDSGE</sequence>
<dbReference type="OrthoDB" id="5978656at2759"/>
<evidence type="ECO:0000259" key="2">
    <source>
        <dbReference type="Pfam" id="PF00266"/>
    </source>
</evidence>
<keyword evidence="1" id="KW-0663">Pyridoxal phosphate</keyword>
<organism evidence="3 4">
    <name type="scientific">Ophiocordyceps camponoti-floridani</name>
    <dbReference type="NCBI Taxonomy" id="2030778"/>
    <lineage>
        <taxon>Eukaryota</taxon>
        <taxon>Fungi</taxon>
        <taxon>Dikarya</taxon>
        <taxon>Ascomycota</taxon>
        <taxon>Pezizomycotina</taxon>
        <taxon>Sordariomycetes</taxon>
        <taxon>Hypocreomycetidae</taxon>
        <taxon>Hypocreales</taxon>
        <taxon>Ophiocordycipitaceae</taxon>
        <taxon>Ophiocordyceps</taxon>
    </lineage>
</organism>
<dbReference type="InterPro" id="IPR015421">
    <property type="entry name" value="PyrdxlP-dep_Trfase_major"/>
</dbReference>